<dbReference type="InterPro" id="IPR009279">
    <property type="entry name" value="Portal_Mu"/>
</dbReference>
<protein>
    <submittedName>
        <fullName evidence="2">Phage gp29-like protein</fullName>
    </submittedName>
</protein>
<reference evidence="2 3" key="1">
    <citation type="submission" date="2018-08" db="EMBL/GenBank/DDBJ databases">
        <title>Genomic Encyclopedia of Type Strains, Phase IV (KMG-IV): sequencing the most valuable type-strain genomes for metagenomic binning, comparative biology and taxonomic classification.</title>
        <authorList>
            <person name="Goeker M."/>
        </authorList>
    </citation>
    <scope>NUCLEOTIDE SEQUENCE [LARGE SCALE GENOMIC DNA]</scope>
    <source>
        <strain evidence="2 3">DSM 25527</strain>
    </source>
</reference>
<proteinExistence type="predicted"/>
<evidence type="ECO:0000256" key="1">
    <source>
        <dbReference type="SAM" id="MobiDB-lite"/>
    </source>
</evidence>
<dbReference type="Proteomes" id="UP000266568">
    <property type="component" value="Unassembled WGS sequence"/>
</dbReference>
<gene>
    <name evidence="2" type="ORF">DFR49_2291</name>
</gene>
<name>A0A397PA43_9SPHN</name>
<organism evidence="2 3">
    <name type="scientific">Hephaestia caeni</name>
    <dbReference type="NCBI Taxonomy" id="645617"/>
    <lineage>
        <taxon>Bacteria</taxon>
        <taxon>Pseudomonadati</taxon>
        <taxon>Pseudomonadota</taxon>
        <taxon>Alphaproteobacteria</taxon>
        <taxon>Sphingomonadales</taxon>
        <taxon>Sphingomonadaceae</taxon>
        <taxon>Hephaestia</taxon>
    </lineage>
</organism>
<evidence type="ECO:0000313" key="2">
    <source>
        <dbReference type="EMBL" id="RIA44055.1"/>
    </source>
</evidence>
<dbReference type="Pfam" id="PF06074">
    <property type="entry name" value="Portal_Mu"/>
    <property type="match status" value="1"/>
</dbReference>
<keyword evidence="3" id="KW-1185">Reference proteome</keyword>
<dbReference type="AlphaFoldDB" id="A0A397PA43"/>
<accession>A0A397PA43</accession>
<feature type="region of interest" description="Disordered" evidence="1">
    <location>
        <begin position="1"/>
        <end position="21"/>
    </location>
</feature>
<comment type="caution">
    <text evidence="2">The sequence shown here is derived from an EMBL/GenBank/DDBJ whole genome shotgun (WGS) entry which is preliminary data.</text>
</comment>
<sequence>MGRRRGVVGAARGDRRHKGPLTPSYGHVWIEGSGAMTGLVDQYGRPIRREALTREVATPTIGGVRSPLGGYPGDGLNPVRLANILREADAGDPLRYYELAEQIEERDPHYLAVLSTRKRSVAQIDITVDAASDDAADVDLADMVRDWLTRDELADEVFDMLDAIGKGESFTEIVWDTSAGQWRPDRLEWRDPRWFVPDRTDLRTPMLRGGEDGSGVDTPLEPFKFIHHIAKAKSGLPVRSGLARLAAWGWMFKAFTLRDWAIFTQTYGQPVRVGKFHSGASDEDKKTLFRAVANIAGDCAAIIPAEMEIEFISAENIGSGAGLYEKRADWLDRQMSKAVLGQTTTTDAISGGHAVSREHRQVQEDIETADCKALAATLNRDLVRPWVDLDRGPQKRYPRLRIARPKQEDLTGLADSLAKLVPIGLRVQQSEIRDKFGLSDPDEGAELLAAPAPAPEAARVSSGVALQRRESEAPAAAPTPADAIGDRLVEETRGDMGALLGQIEAMMAAAADLGEFGEMLRAAYPDLDTSAIAGKIALGMTAAHAAGRAGVVDDRA</sequence>
<evidence type="ECO:0000313" key="3">
    <source>
        <dbReference type="Proteomes" id="UP000266568"/>
    </source>
</evidence>
<dbReference type="EMBL" id="QXDC01000003">
    <property type="protein sequence ID" value="RIA44055.1"/>
    <property type="molecule type" value="Genomic_DNA"/>
</dbReference>